<dbReference type="Pfam" id="PF21846">
    <property type="entry name" value="DUF6905"/>
    <property type="match status" value="1"/>
</dbReference>
<dbReference type="AlphaFoldDB" id="A0A343J9V1"/>
<dbReference type="OrthoDB" id="1028168at2"/>
<proteinExistence type="predicted"/>
<keyword evidence="1" id="KW-0812">Transmembrane</keyword>
<accession>A0A343J9V1</accession>
<feature type="transmembrane region" description="Helical" evidence="1">
    <location>
        <begin position="62"/>
        <end position="81"/>
    </location>
</feature>
<sequence>MTLELALATIVGGFIFPFLIRMYWGGLVDKFGPIGGFMAAGFIVGTAWALNHGVGLITQSGPVWVDMGFAAGIGLCVASAIQGGKVKKAIPQIGAALVGGTLAGFILSIIL</sequence>
<name>A0A343J9V1_9CLOT</name>
<feature type="transmembrane region" description="Helical" evidence="1">
    <location>
        <begin position="6"/>
        <end position="24"/>
    </location>
</feature>
<dbReference type="RefSeq" id="WP_119864439.1">
    <property type="nucleotide sequence ID" value="NZ_CP016786.1"/>
</dbReference>
<reference evidence="2 3" key="1">
    <citation type="submission" date="2016-08" db="EMBL/GenBank/DDBJ databases">
        <title>Complete Genome Sequence Of The Indigo Reducing Clostridium isatidis DSM15098.</title>
        <authorList>
            <person name="Little G.T."/>
            <person name="Minton N.P."/>
        </authorList>
    </citation>
    <scope>NUCLEOTIDE SEQUENCE [LARGE SCALE GENOMIC DNA]</scope>
    <source>
        <strain evidence="2 3">DSM 15098</strain>
    </source>
</reference>
<keyword evidence="3" id="KW-1185">Reference proteome</keyword>
<dbReference type="InterPro" id="IPR054200">
    <property type="entry name" value="DUF6905"/>
</dbReference>
<keyword evidence="1" id="KW-1133">Transmembrane helix</keyword>
<evidence type="ECO:0000313" key="3">
    <source>
        <dbReference type="Proteomes" id="UP000264883"/>
    </source>
</evidence>
<protein>
    <submittedName>
        <fullName evidence="2">Uncharacterized protein</fullName>
    </submittedName>
</protein>
<dbReference type="Proteomes" id="UP000264883">
    <property type="component" value="Chromosome"/>
</dbReference>
<feature type="transmembrane region" description="Helical" evidence="1">
    <location>
        <begin position="93"/>
        <end position="110"/>
    </location>
</feature>
<organism evidence="2 3">
    <name type="scientific">Clostridium isatidis</name>
    <dbReference type="NCBI Taxonomy" id="182773"/>
    <lineage>
        <taxon>Bacteria</taxon>
        <taxon>Bacillati</taxon>
        <taxon>Bacillota</taxon>
        <taxon>Clostridia</taxon>
        <taxon>Eubacteriales</taxon>
        <taxon>Clostridiaceae</taxon>
        <taxon>Clostridium</taxon>
    </lineage>
</organism>
<keyword evidence="1" id="KW-0472">Membrane</keyword>
<evidence type="ECO:0000313" key="2">
    <source>
        <dbReference type="EMBL" id="ASW42309.1"/>
    </source>
</evidence>
<gene>
    <name evidence="2" type="ORF">BEN51_02040</name>
</gene>
<dbReference type="KEGG" id="cia:BEN51_02040"/>
<dbReference type="EMBL" id="CP016786">
    <property type="protein sequence ID" value="ASW42309.1"/>
    <property type="molecule type" value="Genomic_DNA"/>
</dbReference>
<evidence type="ECO:0000256" key="1">
    <source>
        <dbReference type="SAM" id="Phobius"/>
    </source>
</evidence>
<feature type="transmembrane region" description="Helical" evidence="1">
    <location>
        <begin position="31"/>
        <end position="50"/>
    </location>
</feature>